<feature type="region of interest" description="Disordered" evidence="1">
    <location>
        <begin position="179"/>
        <end position="286"/>
    </location>
</feature>
<feature type="region of interest" description="Disordered" evidence="1">
    <location>
        <begin position="112"/>
        <end position="139"/>
    </location>
</feature>
<dbReference type="EMBL" id="CM009297">
    <property type="protein sequence ID" value="RQO95055.1"/>
    <property type="molecule type" value="Genomic_DNA"/>
</dbReference>
<dbReference type="InterPro" id="IPR040256">
    <property type="entry name" value="At4g02000-like"/>
</dbReference>
<protein>
    <recommendedName>
        <fullName evidence="4">Zinc knuckle CX2CX4HX4C domain-containing protein</fullName>
    </recommendedName>
</protein>
<evidence type="ECO:0000313" key="2">
    <source>
        <dbReference type="EMBL" id="RQO95055.1"/>
    </source>
</evidence>
<dbReference type="Proteomes" id="UP000006729">
    <property type="component" value="Chromosome 8"/>
</dbReference>
<evidence type="ECO:0008006" key="4">
    <source>
        <dbReference type="Google" id="ProtNLM"/>
    </source>
</evidence>
<evidence type="ECO:0000313" key="3">
    <source>
        <dbReference type="Proteomes" id="UP000006729"/>
    </source>
</evidence>
<organism evidence="2 3">
    <name type="scientific">Populus trichocarpa</name>
    <name type="common">Western balsam poplar</name>
    <name type="synonym">Populus balsamifera subsp. trichocarpa</name>
    <dbReference type="NCBI Taxonomy" id="3694"/>
    <lineage>
        <taxon>Eukaryota</taxon>
        <taxon>Viridiplantae</taxon>
        <taxon>Streptophyta</taxon>
        <taxon>Embryophyta</taxon>
        <taxon>Tracheophyta</taxon>
        <taxon>Spermatophyta</taxon>
        <taxon>Magnoliopsida</taxon>
        <taxon>eudicotyledons</taxon>
        <taxon>Gunneridae</taxon>
        <taxon>Pentapetalae</taxon>
        <taxon>rosids</taxon>
        <taxon>fabids</taxon>
        <taxon>Malpighiales</taxon>
        <taxon>Salicaceae</taxon>
        <taxon>Saliceae</taxon>
        <taxon>Populus</taxon>
    </lineage>
</organism>
<dbReference type="InParanoid" id="A0A3N7FKU4"/>
<name>A0A3N7FKU4_POPTR</name>
<sequence>MSPICLSKIASVLGKPIQCDQPTSTLSRMSYARVLVEIDLLEELQHSIDITLPQGPALHQQVVYETLPKYCHLCHVLGHTHLLCPKAAVTATTVPSLDPAVKEAQGNVFSRLGPCPPLPQLQDQSQDQDIPASQGDIGSPVDLVATNDWVTVVSRRKSSKHAKGKAVAVSELGSVASSLVTPTSPVCTGPVRTSSGAPPLEANSCAEEPRDSPPPSTEPLVLPAWAGEGRNPSPPNPLAITTDAVNMADKPVSTPIVEVSVQSRVRNRNQKQSGRSGRTSPSIANC</sequence>
<dbReference type="PANTHER" id="PTHR31286">
    <property type="entry name" value="GLYCINE-RICH CELL WALL STRUCTURAL PROTEIN 1.8-LIKE"/>
    <property type="match status" value="1"/>
</dbReference>
<dbReference type="PANTHER" id="PTHR31286:SF180">
    <property type="entry name" value="OS10G0362600 PROTEIN"/>
    <property type="match status" value="1"/>
</dbReference>
<accession>A0A3N7FKU4</accession>
<reference evidence="2 3" key="1">
    <citation type="journal article" date="2006" name="Science">
        <title>The genome of black cottonwood, Populus trichocarpa (Torr. &amp; Gray).</title>
        <authorList>
            <person name="Tuskan G.A."/>
            <person name="Difazio S."/>
            <person name="Jansson S."/>
            <person name="Bohlmann J."/>
            <person name="Grigoriev I."/>
            <person name="Hellsten U."/>
            <person name="Putnam N."/>
            <person name="Ralph S."/>
            <person name="Rombauts S."/>
            <person name="Salamov A."/>
            <person name="Schein J."/>
            <person name="Sterck L."/>
            <person name="Aerts A."/>
            <person name="Bhalerao R.R."/>
            <person name="Bhalerao R.P."/>
            <person name="Blaudez D."/>
            <person name="Boerjan W."/>
            <person name="Brun A."/>
            <person name="Brunner A."/>
            <person name="Busov V."/>
            <person name="Campbell M."/>
            <person name="Carlson J."/>
            <person name="Chalot M."/>
            <person name="Chapman J."/>
            <person name="Chen G.L."/>
            <person name="Cooper D."/>
            <person name="Coutinho P.M."/>
            <person name="Couturier J."/>
            <person name="Covert S."/>
            <person name="Cronk Q."/>
            <person name="Cunningham R."/>
            <person name="Davis J."/>
            <person name="Degroeve S."/>
            <person name="Dejardin A."/>
            <person name="Depamphilis C."/>
            <person name="Detter J."/>
            <person name="Dirks B."/>
            <person name="Dubchak I."/>
            <person name="Duplessis S."/>
            <person name="Ehlting J."/>
            <person name="Ellis B."/>
            <person name="Gendler K."/>
            <person name="Goodstein D."/>
            <person name="Gribskov M."/>
            <person name="Grimwood J."/>
            <person name="Groover A."/>
            <person name="Gunter L."/>
            <person name="Hamberger B."/>
            <person name="Heinze B."/>
            <person name="Helariutta Y."/>
            <person name="Henrissat B."/>
            <person name="Holligan D."/>
            <person name="Holt R."/>
            <person name="Huang W."/>
            <person name="Islam-Faridi N."/>
            <person name="Jones S."/>
            <person name="Jones-Rhoades M."/>
            <person name="Jorgensen R."/>
            <person name="Joshi C."/>
            <person name="Kangasjarvi J."/>
            <person name="Karlsson J."/>
            <person name="Kelleher C."/>
            <person name="Kirkpatrick R."/>
            <person name="Kirst M."/>
            <person name="Kohler A."/>
            <person name="Kalluri U."/>
            <person name="Larimer F."/>
            <person name="Leebens-Mack J."/>
            <person name="Leple J.C."/>
            <person name="Locascio P."/>
            <person name="Lou Y."/>
            <person name="Lucas S."/>
            <person name="Martin F."/>
            <person name="Montanini B."/>
            <person name="Napoli C."/>
            <person name="Nelson D.R."/>
            <person name="Nelson C."/>
            <person name="Nieminen K."/>
            <person name="Nilsson O."/>
            <person name="Pereda V."/>
            <person name="Peter G."/>
            <person name="Philippe R."/>
            <person name="Pilate G."/>
            <person name="Poliakov A."/>
            <person name="Razumovskaya J."/>
            <person name="Richardson P."/>
            <person name="Rinaldi C."/>
            <person name="Ritland K."/>
            <person name="Rouze P."/>
            <person name="Ryaboy D."/>
            <person name="Schmutz J."/>
            <person name="Schrader J."/>
            <person name="Segerman B."/>
            <person name="Shin H."/>
            <person name="Siddiqui A."/>
            <person name="Sterky F."/>
            <person name="Terry A."/>
            <person name="Tsai C.J."/>
            <person name="Uberbacher E."/>
            <person name="Unneberg P."/>
            <person name="Vahala J."/>
            <person name="Wall K."/>
            <person name="Wessler S."/>
            <person name="Yang G."/>
            <person name="Yin T."/>
            <person name="Douglas C."/>
            <person name="Marra M."/>
            <person name="Sandberg G."/>
            <person name="Van de Peer Y."/>
            <person name="Rokhsar D."/>
        </authorList>
    </citation>
    <scope>NUCLEOTIDE SEQUENCE [LARGE SCALE GENOMIC DNA]</scope>
    <source>
        <strain evidence="3">cv. Nisqually</strain>
    </source>
</reference>
<feature type="compositionally biased region" description="Polar residues" evidence="1">
    <location>
        <begin position="260"/>
        <end position="286"/>
    </location>
</feature>
<feature type="compositionally biased region" description="Polar residues" evidence="1">
    <location>
        <begin position="179"/>
        <end position="196"/>
    </location>
</feature>
<keyword evidence="3" id="KW-1185">Reference proteome</keyword>
<evidence type="ECO:0000256" key="1">
    <source>
        <dbReference type="SAM" id="MobiDB-lite"/>
    </source>
</evidence>
<proteinExistence type="predicted"/>
<gene>
    <name evidence="2" type="ORF">POPTR_008G214450</name>
</gene>
<feature type="compositionally biased region" description="Low complexity" evidence="1">
    <location>
        <begin position="120"/>
        <end position="131"/>
    </location>
</feature>
<dbReference type="AlphaFoldDB" id="A0A3N7FKU4"/>